<keyword evidence="2" id="KW-0934">Plastid</keyword>
<dbReference type="InterPro" id="IPR044742">
    <property type="entry name" value="DEAD/DEAH_RhlB"/>
</dbReference>
<keyword evidence="3 8" id="KW-0547">Nucleotide-binding</keyword>
<feature type="region of interest" description="Disordered" evidence="9">
    <location>
        <begin position="391"/>
        <end position="410"/>
    </location>
</feature>
<evidence type="ECO:0000256" key="1">
    <source>
        <dbReference type="ARBA" id="ARBA00012552"/>
    </source>
</evidence>
<dbReference type="CDD" id="cd18787">
    <property type="entry name" value="SF2_C_DEAD"/>
    <property type="match status" value="1"/>
</dbReference>
<evidence type="ECO:0000256" key="5">
    <source>
        <dbReference type="ARBA" id="ARBA00022806"/>
    </source>
</evidence>
<evidence type="ECO:0000256" key="2">
    <source>
        <dbReference type="ARBA" id="ARBA00022528"/>
    </source>
</evidence>
<sequence>MFQQAIVPSRAMVRLCIGFSQTFSYHKFFVVRALASSSPILVSRSSGSSSITSSSSPLSTGSSSSFGLSLDSLEAYASRLKEREKIQKNKTIKRRSTKTPISSDKEEPKSFDLLGLSPLVQERLSLLRLDIPTDIQHTAIPVLLKGDDAAIQSYTGSGKTLAYLLPILSKIGPLKQHSNDDSGPSASKRRGIEAVIIAPSRELGMQIVREAERILGPDNKKIVQQLVGGANRSRQEEALKKNKPIIVVGTPGRISEISRDGKLHTHDCRFLVLDEADELLSIQFREDMRRILEHVGRRKSVVQVKQNVNFDIVNNSDSNVQTGKGSDGDAIKPGPSLFNSDGRDQKDIKRMERQTILVSATMPMAVLRAATEWGQKPLLIKGKEVIDVEDAPPSTDVYAPTSSEDSRGVKESMPPSLYHFFAVSPMQHRVDMARKCIHAVGAKSVIVFMNHPRRLKDTVFKLEARGITAAALHGELSKLERTNTLAAFRNGKIRVLVTSEVGARGIDVPECDLVVNLELPTDMTHYAHRAGRTGRLGRKGTVVSICEETEAFVMRKFERQLSIVIEQCEFVRGGLVSSKESNKSSNPELLKA</sequence>
<dbReference type="GO" id="GO:0003723">
    <property type="term" value="F:RNA binding"/>
    <property type="evidence" value="ECO:0007669"/>
    <property type="project" value="TreeGrafter"/>
</dbReference>
<keyword evidence="13" id="KW-1185">Reference proteome</keyword>
<keyword evidence="5 8" id="KW-0347">Helicase</keyword>
<organism evidence="12 13">
    <name type="scientific">Ceratopteris richardii</name>
    <name type="common">Triangle waterfern</name>
    <dbReference type="NCBI Taxonomy" id="49495"/>
    <lineage>
        <taxon>Eukaryota</taxon>
        <taxon>Viridiplantae</taxon>
        <taxon>Streptophyta</taxon>
        <taxon>Embryophyta</taxon>
        <taxon>Tracheophyta</taxon>
        <taxon>Polypodiopsida</taxon>
        <taxon>Polypodiidae</taxon>
        <taxon>Polypodiales</taxon>
        <taxon>Pteridineae</taxon>
        <taxon>Pteridaceae</taxon>
        <taxon>Parkerioideae</taxon>
        <taxon>Ceratopteris</taxon>
    </lineage>
</organism>
<dbReference type="SUPFAM" id="SSF52540">
    <property type="entry name" value="P-loop containing nucleoside triphosphate hydrolases"/>
    <property type="match status" value="1"/>
</dbReference>
<dbReference type="SMART" id="SM00490">
    <property type="entry name" value="HELICc"/>
    <property type="match status" value="1"/>
</dbReference>
<dbReference type="Proteomes" id="UP000825935">
    <property type="component" value="Chromosome 18"/>
</dbReference>
<dbReference type="CDD" id="cd00268">
    <property type="entry name" value="DEADc"/>
    <property type="match status" value="1"/>
</dbReference>
<dbReference type="Pfam" id="PF00270">
    <property type="entry name" value="DEAD"/>
    <property type="match status" value="1"/>
</dbReference>
<dbReference type="Gene3D" id="3.40.50.300">
    <property type="entry name" value="P-loop containing nucleotide triphosphate hydrolases"/>
    <property type="match status" value="2"/>
</dbReference>
<proteinExistence type="inferred from homology"/>
<gene>
    <name evidence="12" type="ORF">KP509_18G072800</name>
</gene>
<feature type="compositionally biased region" description="Basic residues" evidence="9">
    <location>
        <begin position="88"/>
        <end position="97"/>
    </location>
</feature>
<dbReference type="InterPro" id="IPR001650">
    <property type="entry name" value="Helicase_C-like"/>
</dbReference>
<evidence type="ECO:0000259" key="11">
    <source>
        <dbReference type="PROSITE" id="PS51194"/>
    </source>
</evidence>
<dbReference type="GO" id="GO:0005524">
    <property type="term" value="F:ATP binding"/>
    <property type="evidence" value="ECO:0007669"/>
    <property type="project" value="UniProtKB-KW"/>
</dbReference>
<dbReference type="InterPro" id="IPR000629">
    <property type="entry name" value="RNA-helicase_DEAD-box_CS"/>
</dbReference>
<dbReference type="OMA" id="KHYYCIS"/>
<dbReference type="PROSITE" id="PS51194">
    <property type="entry name" value="HELICASE_CTER"/>
    <property type="match status" value="1"/>
</dbReference>
<dbReference type="InterPro" id="IPR027417">
    <property type="entry name" value="P-loop_NTPase"/>
</dbReference>
<keyword evidence="2" id="KW-0150">Chloroplast</keyword>
<feature type="region of interest" description="Disordered" evidence="9">
    <location>
        <begin position="87"/>
        <end position="106"/>
    </location>
</feature>
<evidence type="ECO:0000313" key="13">
    <source>
        <dbReference type="Proteomes" id="UP000825935"/>
    </source>
</evidence>
<feature type="domain" description="Helicase ATP-binding" evidence="10">
    <location>
        <begin position="140"/>
        <end position="380"/>
    </location>
</feature>
<evidence type="ECO:0000256" key="7">
    <source>
        <dbReference type="ARBA" id="ARBA00047984"/>
    </source>
</evidence>
<keyword evidence="4 8" id="KW-0378">Hydrolase</keyword>
<dbReference type="EMBL" id="CM035423">
    <property type="protein sequence ID" value="KAH7366323.1"/>
    <property type="molecule type" value="Genomic_DNA"/>
</dbReference>
<dbReference type="SMART" id="SM00487">
    <property type="entry name" value="DEXDc"/>
    <property type="match status" value="1"/>
</dbReference>
<evidence type="ECO:0000256" key="8">
    <source>
        <dbReference type="RuleBase" id="RU000492"/>
    </source>
</evidence>
<dbReference type="AlphaFoldDB" id="A0A8T2SVH5"/>
<evidence type="ECO:0000313" key="12">
    <source>
        <dbReference type="EMBL" id="KAH7366323.1"/>
    </source>
</evidence>
<evidence type="ECO:0000256" key="3">
    <source>
        <dbReference type="ARBA" id="ARBA00022741"/>
    </source>
</evidence>
<keyword evidence="6 8" id="KW-0067">ATP-binding</keyword>
<dbReference type="OrthoDB" id="10256233at2759"/>
<dbReference type="PROSITE" id="PS00039">
    <property type="entry name" value="DEAD_ATP_HELICASE"/>
    <property type="match status" value="1"/>
</dbReference>
<protein>
    <recommendedName>
        <fullName evidence="1">RNA helicase</fullName>
        <ecNumber evidence="1">3.6.4.13</ecNumber>
    </recommendedName>
</protein>
<comment type="similarity">
    <text evidence="8">Belongs to the DEAD box helicase family.</text>
</comment>
<evidence type="ECO:0000256" key="4">
    <source>
        <dbReference type="ARBA" id="ARBA00022801"/>
    </source>
</evidence>
<dbReference type="Pfam" id="PF00271">
    <property type="entry name" value="Helicase_C"/>
    <property type="match status" value="1"/>
</dbReference>
<dbReference type="InterPro" id="IPR050547">
    <property type="entry name" value="DEAD_box_RNA_helicases"/>
</dbReference>
<dbReference type="GO" id="GO:0003724">
    <property type="term" value="F:RNA helicase activity"/>
    <property type="evidence" value="ECO:0007669"/>
    <property type="project" value="UniProtKB-EC"/>
</dbReference>
<reference evidence="12" key="1">
    <citation type="submission" date="2021-08" db="EMBL/GenBank/DDBJ databases">
        <title>WGS assembly of Ceratopteris richardii.</title>
        <authorList>
            <person name="Marchant D.B."/>
            <person name="Chen G."/>
            <person name="Jenkins J."/>
            <person name="Shu S."/>
            <person name="Leebens-Mack J."/>
            <person name="Grimwood J."/>
            <person name="Schmutz J."/>
            <person name="Soltis P."/>
            <person name="Soltis D."/>
            <person name="Chen Z.-H."/>
        </authorList>
    </citation>
    <scope>NUCLEOTIDE SEQUENCE</scope>
    <source>
        <strain evidence="12">Whitten #5841</strain>
        <tissue evidence="12">Leaf</tissue>
    </source>
</reference>
<feature type="domain" description="Helicase C-terminal" evidence="11">
    <location>
        <begin position="432"/>
        <end position="576"/>
    </location>
</feature>
<accession>A0A8T2SVH5</accession>
<evidence type="ECO:0000259" key="10">
    <source>
        <dbReference type="PROSITE" id="PS51192"/>
    </source>
</evidence>
<dbReference type="InterPro" id="IPR011545">
    <property type="entry name" value="DEAD/DEAH_box_helicase_dom"/>
</dbReference>
<evidence type="ECO:0000256" key="9">
    <source>
        <dbReference type="SAM" id="MobiDB-lite"/>
    </source>
</evidence>
<dbReference type="EC" id="3.6.4.13" evidence="1"/>
<feature type="compositionally biased region" description="Polar residues" evidence="9">
    <location>
        <begin position="315"/>
        <end position="324"/>
    </location>
</feature>
<comment type="caution">
    <text evidence="12">The sequence shown here is derived from an EMBL/GenBank/DDBJ whole genome shotgun (WGS) entry which is preliminary data.</text>
</comment>
<comment type="catalytic activity">
    <reaction evidence="7">
        <text>ATP + H2O = ADP + phosphate + H(+)</text>
        <dbReference type="Rhea" id="RHEA:13065"/>
        <dbReference type="ChEBI" id="CHEBI:15377"/>
        <dbReference type="ChEBI" id="CHEBI:15378"/>
        <dbReference type="ChEBI" id="CHEBI:30616"/>
        <dbReference type="ChEBI" id="CHEBI:43474"/>
        <dbReference type="ChEBI" id="CHEBI:456216"/>
        <dbReference type="EC" id="3.6.4.13"/>
    </reaction>
</comment>
<dbReference type="PANTHER" id="PTHR47963">
    <property type="entry name" value="DEAD-BOX ATP-DEPENDENT RNA HELICASE 47, MITOCHONDRIAL"/>
    <property type="match status" value="1"/>
</dbReference>
<dbReference type="GO" id="GO:0016787">
    <property type="term" value="F:hydrolase activity"/>
    <property type="evidence" value="ECO:0007669"/>
    <property type="project" value="UniProtKB-KW"/>
</dbReference>
<name>A0A8T2SVH5_CERRI</name>
<feature type="region of interest" description="Disordered" evidence="9">
    <location>
        <begin position="315"/>
        <end position="345"/>
    </location>
</feature>
<dbReference type="PROSITE" id="PS51192">
    <property type="entry name" value="HELICASE_ATP_BIND_1"/>
    <property type="match status" value="1"/>
</dbReference>
<dbReference type="PANTHER" id="PTHR47963:SF3">
    <property type="entry name" value="DEAD-BOX ATP-DEPENDENT RNA HELICASE 47, MITOCHONDRIAL"/>
    <property type="match status" value="1"/>
</dbReference>
<dbReference type="InterPro" id="IPR014001">
    <property type="entry name" value="Helicase_ATP-bd"/>
</dbReference>
<evidence type="ECO:0000256" key="6">
    <source>
        <dbReference type="ARBA" id="ARBA00022840"/>
    </source>
</evidence>
<feature type="region of interest" description="Disordered" evidence="9">
    <location>
        <begin position="44"/>
        <end position="65"/>
    </location>
</feature>